<dbReference type="RefSeq" id="XP_002108547.1">
    <property type="nucleotide sequence ID" value="XM_002108511.1"/>
</dbReference>
<dbReference type="Proteomes" id="UP000009022">
    <property type="component" value="Unassembled WGS sequence"/>
</dbReference>
<proteinExistence type="inferred from homology"/>
<dbReference type="Pfam" id="PF17172">
    <property type="entry name" value="GST_N_4"/>
    <property type="match status" value="1"/>
</dbReference>
<dbReference type="Gene3D" id="1.20.1050.10">
    <property type="match status" value="1"/>
</dbReference>
<dbReference type="CTD" id="6749761"/>
<dbReference type="GeneID" id="6749761"/>
<sequence>MSSLFPIAIISAVVIVLLLKIYFGNNRAKREPLPTNVVRLHQFNACRPLPSCSPFVMKLETYLRMAKIKYCNDFSMTFGKRKGKIPWIELNGEEIEDTNFIMDHLNEFFQVDLDKDLSDEDRAKAHALKRMMEENTRWASITNVRFQNSAHISHTLKAANLPSYLYLIFRYVLAGKVHKDMKKHGIGRHSTEEIQSIAIGDLKAVSAVLGHKKYMFGDQPSTIDAAMFGIISNIIYGNPPESSLTLYVKDYLPNLNSYVERIKSNFWPDWEQRCVH</sequence>
<keyword evidence="2" id="KW-0812">Transmembrane</keyword>
<evidence type="ECO:0000256" key="2">
    <source>
        <dbReference type="SAM" id="Phobius"/>
    </source>
</evidence>
<dbReference type="KEGG" id="tad:TRIADDRAFT_20305"/>
<dbReference type="InterPro" id="IPR033468">
    <property type="entry name" value="Metaxin_GST"/>
</dbReference>
<evidence type="ECO:0000256" key="1">
    <source>
        <dbReference type="ARBA" id="ARBA00006475"/>
    </source>
</evidence>
<feature type="domain" description="Metaxin glutathione S-transferase" evidence="3">
    <location>
        <begin position="199"/>
        <end position="262"/>
    </location>
</feature>
<name>B3RJS3_TRIAD</name>
<evidence type="ECO:0000259" key="3">
    <source>
        <dbReference type="Pfam" id="PF17171"/>
    </source>
</evidence>
<keyword evidence="2" id="KW-0472">Membrane</keyword>
<dbReference type="SFLD" id="SFLDG01200">
    <property type="entry name" value="SUF1.1"/>
    <property type="match status" value="1"/>
</dbReference>
<keyword evidence="6" id="KW-1185">Reference proteome</keyword>
<dbReference type="Pfam" id="PF17171">
    <property type="entry name" value="GST_C_6"/>
    <property type="match status" value="1"/>
</dbReference>
<evidence type="ECO:0000313" key="5">
    <source>
        <dbReference type="EMBL" id="EDV29345.1"/>
    </source>
</evidence>
<dbReference type="InterPro" id="IPR036282">
    <property type="entry name" value="Glutathione-S-Trfase_C_sf"/>
</dbReference>
<dbReference type="SUPFAM" id="SSF52833">
    <property type="entry name" value="Thioredoxin-like"/>
    <property type="match status" value="1"/>
</dbReference>
<comment type="similarity">
    <text evidence="1">Belongs to the FAX family.</text>
</comment>
<dbReference type="PANTHER" id="PTHR12289:SF41">
    <property type="entry name" value="FAILED AXON CONNECTIONS-RELATED"/>
    <property type="match status" value="1"/>
</dbReference>
<dbReference type="OMA" id="IEYNHEC"/>
<protein>
    <recommendedName>
        <fullName evidence="7">Failed axon connections-like protein</fullName>
    </recommendedName>
</protein>
<organism evidence="5 6">
    <name type="scientific">Trichoplax adhaerens</name>
    <name type="common">Trichoplax reptans</name>
    <dbReference type="NCBI Taxonomy" id="10228"/>
    <lineage>
        <taxon>Eukaryota</taxon>
        <taxon>Metazoa</taxon>
        <taxon>Placozoa</taxon>
        <taxon>Uniplacotomia</taxon>
        <taxon>Trichoplacea</taxon>
        <taxon>Trichoplacidae</taxon>
        <taxon>Trichoplax</taxon>
    </lineage>
</organism>
<reference evidence="5 6" key="1">
    <citation type="journal article" date="2008" name="Nature">
        <title>The Trichoplax genome and the nature of placozoans.</title>
        <authorList>
            <person name="Srivastava M."/>
            <person name="Begovic E."/>
            <person name="Chapman J."/>
            <person name="Putnam N.H."/>
            <person name="Hellsten U."/>
            <person name="Kawashima T."/>
            <person name="Kuo A."/>
            <person name="Mitros T."/>
            <person name="Salamov A."/>
            <person name="Carpenter M.L."/>
            <person name="Signorovitch A.Y."/>
            <person name="Moreno M.A."/>
            <person name="Kamm K."/>
            <person name="Grimwood J."/>
            <person name="Schmutz J."/>
            <person name="Shapiro H."/>
            <person name="Grigoriev I.V."/>
            <person name="Buss L.W."/>
            <person name="Schierwater B."/>
            <person name="Dellaporta S.L."/>
            <person name="Rokhsar D.S."/>
        </authorList>
    </citation>
    <scope>NUCLEOTIDE SEQUENCE [LARGE SCALE GENOMIC DNA]</scope>
    <source>
        <strain evidence="5 6">Grell-BS-1999</strain>
    </source>
</reference>
<dbReference type="HOGENOM" id="CLU_044137_1_2_1"/>
<dbReference type="AlphaFoldDB" id="B3RJS3"/>
<evidence type="ECO:0008006" key="7">
    <source>
        <dbReference type="Google" id="ProtNLM"/>
    </source>
</evidence>
<dbReference type="PANTHER" id="PTHR12289">
    <property type="entry name" value="METAXIN RELATED"/>
    <property type="match status" value="1"/>
</dbReference>
<dbReference type="SUPFAM" id="SSF47616">
    <property type="entry name" value="GST C-terminal domain-like"/>
    <property type="match status" value="1"/>
</dbReference>
<dbReference type="InterPro" id="IPR050931">
    <property type="entry name" value="Mito_Protein_Transport_Metaxin"/>
</dbReference>
<dbReference type="InterPro" id="IPR036249">
    <property type="entry name" value="Thioredoxin-like_sf"/>
</dbReference>
<dbReference type="OrthoDB" id="5809458at2759"/>
<gene>
    <name evidence="5" type="ORF">TRIADDRAFT_20305</name>
</gene>
<dbReference type="CDD" id="cd03193">
    <property type="entry name" value="GST_C_Metaxin"/>
    <property type="match status" value="1"/>
</dbReference>
<keyword evidence="2" id="KW-1133">Transmembrane helix</keyword>
<dbReference type="eggNOG" id="KOG4244">
    <property type="taxonomic scope" value="Eukaryota"/>
</dbReference>
<dbReference type="EMBL" id="DS985241">
    <property type="protein sequence ID" value="EDV29345.1"/>
    <property type="molecule type" value="Genomic_DNA"/>
</dbReference>
<dbReference type="InterPro" id="IPR026928">
    <property type="entry name" value="FAX/IsoI-like"/>
</dbReference>
<dbReference type="GO" id="GO:0005737">
    <property type="term" value="C:cytoplasm"/>
    <property type="evidence" value="ECO:0000318"/>
    <property type="project" value="GO_Central"/>
</dbReference>
<dbReference type="InParanoid" id="B3RJS3"/>
<accession>B3RJS3</accession>
<evidence type="ECO:0000259" key="4">
    <source>
        <dbReference type="Pfam" id="PF17172"/>
    </source>
</evidence>
<evidence type="ECO:0000313" key="6">
    <source>
        <dbReference type="Proteomes" id="UP000009022"/>
    </source>
</evidence>
<dbReference type="SFLD" id="SFLDS00019">
    <property type="entry name" value="Glutathione_Transferase_(cytos"/>
    <property type="match status" value="1"/>
</dbReference>
<dbReference type="PhylomeDB" id="B3RJS3"/>
<feature type="domain" description="Thioredoxin-like fold" evidence="4">
    <location>
        <begin position="54"/>
        <end position="141"/>
    </location>
</feature>
<dbReference type="InterPro" id="IPR012336">
    <property type="entry name" value="Thioredoxin-like_fold"/>
</dbReference>
<dbReference type="FunCoup" id="B3RJS3">
    <property type="interactions" value="1208"/>
</dbReference>
<dbReference type="SFLD" id="SFLDG01180">
    <property type="entry name" value="SUF1"/>
    <property type="match status" value="1"/>
</dbReference>
<dbReference type="InterPro" id="IPR040079">
    <property type="entry name" value="Glutathione_S-Trfase"/>
</dbReference>
<feature type="transmembrane region" description="Helical" evidence="2">
    <location>
        <begin position="6"/>
        <end position="23"/>
    </location>
</feature>